<dbReference type="SUPFAM" id="SSF143422">
    <property type="entry name" value="Transposase IS200-like"/>
    <property type="match status" value="1"/>
</dbReference>
<dbReference type="PATRIC" id="fig|540747.5.peg.1861"/>
<dbReference type="NCBIfam" id="NF047646">
    <property type="entry name" value="REP_Tyr_transpos"/>
    <property type="match status" value="1"/>
</dbReference>
<dbReference type="AlphaFoldDB" id="A0A0T5P478"/>
<protein>
    <submittedName>
        <fullName evidence="3">Transposase</fullName>
    </submittedName>
</protein>
<sequence>MSCYIRPRRGGASVFFTVNLAHRGSRLLVEEILRLRAAVRQASAARPFHIDAWVVLPDHIHAVWTLPPGDSDFSTRWGSIKARFSRSLNEAARQPGDGPALPTELPVVTAGRYAGLKPGLRADKRESAIWQRRFWEHHVRDLNEYRRLVRYCWDNPVKHGYVERAVDWPYSSIHRDVRLGLVEANWAAA</sequence>
<dbReference type="InterPro" id="IPR052715">
    <property type="entry name" value="RAYT_transposase"/>
</dbReference>
<reference evidence="2 4" key="1">
    <citation type="submission" date="2015-04" db="EMBL/GenBank/DDBJ databases">
        <title>The draft genome sequence of Roseovarius indicus B108T.</title>
        <authorList>
            <person name="Li G."/>
            <person name="Lai Q."/>
            <person name="Shao Z."/>
            <person name="Yan P."/>
        </authorList>
    </citation>
    <scope>NUCLEOTIDE SEQUENCE [LARGE SCALE GENOMIC DNA]</scope>
    <source>
        <strain evidence="2 4">B108</strain>
    </source>
</reference>
<name>A0A0T5P478_9RHOB</name>
<evidence type="ECO:0000259" key="1">
    <source>
        <dbReference type="SMART" id="SM01321"/>
    </source>
</evidence>
<reference evidence="3 5" key="2">
    <citation type="submission" date="2018-08" db="EMBL/GenBank/DDBJ databases">
        <title>Genetic Globetrotter - A new plasmid hitch-hiking vast phylogenetic and geographic distances.</title>
        <authorList>
            <person name="Vollmers J."/>
            <person name="Petersen J."/>
        </authorList>
    </citation>
    <scope>NUCLEOTIDE SEQUENCE [LARGE SCALE GENOMIC DNA]</scope>
    <source>
        <strain evidence="3 5">DSM 26383</strain>
    </source>
</reference>
<dbReference type="EMBL" id="LAXI01000017">
    <property type="protein sequence ID" value="KRS15946.1"/>
    <property type="molecule type" value="Genomic_DNA"/>
</dbReference>
<dbReference type="GO" id="GO:0006313">
    <property type="term" value="P:DNA transposition"/>
    <property type="evidence" value="ECO:0007669"/>
    <property type="project" value="InterPro"/>
</dbReference>
<dbReference type="Gene3D" id="3.30.70.1290">
    <property type="entry name" value="Transposase IS200-like"/>
    <property type="match status" value="1"/>
</dbReference>
<dbReference type="PANTHER" id="PTHR36966:SF1">
    <property type="entry name" value="REP-ASSOCIATED TYROSINE TRANSPOSASE"/>
    <property type="match status" value="1"/>
</dbReference>
<dbReference type="OrthoDB" id="9794403at2"/>
<dbReference type="InterPro" id="IPR002686">
    <property type="entry name" value="Transposase_17"/>
</dbReference>
<evidence type="ECO:0000313" key="2">
    <source>
        <dbReference type="EMBL" id="KRS15946.1"/>
    </source>
</evidence>
<dbReference type="PANTHER" id="PTHR36966">
    <property type="entry name" value="REP-ASSOCIATED TYROSINE TRANSPOSASE"/>
    <property type="match status" value="1"/>
</dbReference>
<dbReference type="RefSeq" id="WP_057819038.1">
    <property type="nucleotide sequence ID" value="NZ_CP031598.1"/>
</dbReference>
<dbReference type="SMART" id="SM01321">
    <property type="entry name" value="Y1_Tnp"/>
    <property type="match status" value="1"/>
</dbReference>
<dbReference type="GO" id="GO:0043565">
    <property type="term" value="F:sequence-specific DNA binding"/>
    <property type="evidence" value="ECO:0007669"/>
    <property type="project" value="TreeGrafter"/>
</dbReference>
<dbReference type="Proteomes" id="UP000051401">
    <property type="component" value="Unassembled WGS sequence"/>
</dbReference>
<evidence type="ECO:0000313" key="4">
    <source>
        <dbReference type="Proteomes" id="UP000051401"/>
    </source>
</evidence>
<dbReference type="KEGG" id="rid:RIdsm_03768"/>
<dbReference type="Proteomes" id="UP000325785">
    <property type="component" value="Chromosome"/>
</dbReference>
<dbReference type="STRING" id="540747.SAMN04488031_11318"/>
<proteinExistence type="predicted"/>
<evidence type="ECO:0000313" key="3">
    <source>
        <dbReference type="EMBL" id="QEW27945.1"/>
    </source>
</evidence>
<dbReference type="EMBL" id="CP031598">
    <property type="protein sequence ID" value="QEW27945.1"/>
    <property type="molecule type" value="Genomic_DNA"/>
</dbReference>
<gene>
    <name evidence="3" type="ORF">RIdsm_03768</name>
    <name evidence="2" type="ORF">XM52_20500</name>
</gene>
<evidence type="ECO:0000313" key="5">
    <source>
        <dbReference type="Proteomes" id="UP000325785"/>
    </source>
</evidence>
<feature type="domain" description="Transposase IS200-like" evidence="1">
    <location>
        <begin position="9"/>
        <end position="155"/>
    </location>
</feature>
<keyword evidence="4" id="KW-1185">Reference proteome</keyword>
<organism evidence="2 4">
    <name type="scientific">Roseovarius indicus</name>
    <dbReference type="NCBI Taxonomy" id="540747"/>
    <lineage>
        <taxon>Bacteria</taxon>
        <taxon>Pseudomonadati</taxon>
        <taxon>Pseudomonadota</taxon>
        <taxon>Alphaproteobacteria</taxon>
        <taxon>Rhodobacterales</taxon>
        <taxon>Roseobacteraceae</taxon>
        <taxon>Roseovarius</taxon>
    </lineage>
</organism>
<accession>A0A0T5P478</accession>
<dbReference type="GO" id="GO:0004803">
    <property type="term" value="F:transposase activity"/>
    <property type="evidence" value="ECO:0007669"/>
    <property type="project" value="InterPro"/>
</dbReference>
<dbReference type="InterPro" id="IPR036515">
    <property type="entry name" value="Transposase_17_sf"/>
</dbReference>